<reference evidence="4" key="1">
    <citation type="submission" date="2020-10" db="EMBL/GenBank/DDBJ databases">
        <authorList>
            <person name="Castelo-Branco R."/>
            <person name="Eusebio N."/>
            <person name="Adriana R."/>
            <person name="Vieira A."/>
            <person name="Brugerolle De Fraissinette N."/>
            <person name="Rezende De Castro R."/>
            <person name="Schneider M.P."/>
            <person name="Vasconcelos V."/>
            <person name="Leao P.N."/>
        </authorList>
    </citation>
    <scope>NUCLEOTIDE SEQUENCE</scope>
    <source>
        <strain evidence="4">LEGE 11480</strain>
    </source>
</reference>
<dbReference type="AlphaFoldDB" id="A0A928VJG7"/>
<keyword evidence="5" id="KW-1185">Reference proteome</keyword>
<dbReference type="RefSeq" id="WP_264323691.1">
    <property type="nucleotide sequence ID" value="NZ_JADEXQ010000008.1"/>
</dbReference>
<accession>A0A928VJG7</accession>
<gene>
    <name evidence="4" type="ORF">IQ266_03715</name>
</gene>
<dbReference type="GO" id="GO:0007005">
    <property type="term" value="P:mitochondrion organization"/>
    <property type="evidence" value="ECO:0007669"/>
    <property type="project" value="TreeGrafter"/>
</dbReference>
<keyword evidence="2" id="KW-0472">Membrane</keyword>
<dbReference type="SUPFAM" id="SSF117892">
    <property type="entry name" value="Band 7/SPFH domain"/>
    <property type="match status" value="1"/>
</dbReference>
<evidence type="ECO:0000256" key="1">
    <source>
        <dbReference type="ARBA" id="ARBA00004370"/>
    </source>
</evidence>
<dbReference type="PANTHER" id="PTHR23222:SF1">
    <property type="entry name" value="PROHIBITIN-2"/>
    <property type="match status" value="1"/>
</dbReference>
<comment type="caution">
    <text evidence="4">The sequence shown here is derived from an EMBL/GenBank/DDBJ whole genome shotgun (WGS) entry which is preliminary data.</text>
</comment>
<comment type="subcellular location">
    <subcellularLocation>
        <location evidence="1">Membrane</location>
    </subcellularLocation>
</comment>
<dbReference type="Proteomes" id="UP000625316">
    <property type="component" value="Unassembled WGS sequence"/>
</dbReference>
<protein>
    <submittedName>
        <fullName evidence="4">Prohibitin family protein</fullName>
    </submittedName>
</protein>
<sequence length="268" mass="30032">MRRLNLNRQSLLIGIPVLGVLGLMVLAKSTTIVPVGHIGLIDTFGNIANRVLSPGLHVRNPLSRVIHLSVQTQEFKETTQAPSKEGLAMEMDVSILYRLNPEQAKKVYETVGPNYVQKIVLPQFRSLIRNTTAQYNAQEVYTTKRQTVTNQIRQDLSRVLAERGIIVEDTPLRNVTLPKNLRKTIESKLQAEQESQRMQFILTKEKQEADRKRIEAQGEAAAQTILTQGLSDKVLRLRQIEAMQNIARSKGAKVVVLGGDGKNLLLQP</sequence>
<evidence type="ECO:0000313" key="5">
    <source>
        <dbReference type="Proteomes" id="UP000625316"/>
    </source>
</evidence>
<organism evidence="4 5">
    <name type="scientific">Romeriopsis navalis LEGE 11480</name>
    <dbReference type="NCBI Taxonomy" id="2777977"/>
    <lineage>
        <taxon>Bacteria</taxon>
        <taxon>Bacillati</taxon>
        <taxon>Cyanobacteriota</taxon>
        <taxon>Cyanophyceae</taxon>
        <taxon>Leptolyngbyales</taxon>
        <taxon>Leptolyngbyaceae</taxon>
        <taxon>Romeriopsis</taxon>
        <taxon>Romeriopsis navalis</taxon>
    </lineage>
</organism>
<feature type="domain" description="Band 7" evidence="3">
    <location>
        <begin position="28"/>
        <end position="189"/>
    </location>
</feature>
<dbReference type="InterPro" id="IPR001107">
    <property type="entry name" value="Band_7"/>
</dbReference>
<dbReference type="PRINTS" id="PR00679">
    <property type="entry name" value="PROHIBITIN"/>
</dbReference>
<name>A0A928VJG7_9CYAN</name>
<dbReference type="GO" id="GO:0016020">
    <property type="term" value="C:membrane"/>
    <property type="evidence" value="ECO:0007669"/>
    <property type="project" value="UniProtKB-SubCell"/>
</dbReference>
<dbReference type="EMBL" id="JADEXQ010000008">
    <property type="protein sequence ID" value="MBE9028868.1"/>
    <property type="molecule type" value="Genomic_DNA"/>
</dbReference>
<evidence type="ECO:0000313" key="4">
    <source>
        <dbReference type="EMBL" id="MBE9028868.1"/>
    </source>
</evidence>
<evidence type="ECO:0000256" key="2">
    <source>
        <dbReference type="ARBA" id="ARBA00023136"/>
    </source>
</evidence>
<evidence type="ECO:0000259" key="3">
    <source>
        <dbReference type="SMART" id="SM00244"/>
    </source>
</evidence>
<dbReference type="InterPro" id="IPR000163">
    <property type="entry name" value="Prohibitin"/>
</dbReference>
<dbReference type="Pfam" id="PF01145">
    <property type="entry name" value="Band_7"/>
    <property type="match status" value="1"/>
</dbReference>
<proteinExistence type="predicted"/>
<dbReference type="SMART" id="SM00244">
    <property type="entry name" value="PHB"/>
    <property type="match status" value="1"/>
</dbReference>
<dbReference type="CDD" id="cd03401">
    <property type="entry name" value="SPFH_prohibitin"/>
    <property type="match status" value="1"/>
</dbReference>
<dbReference type="InterPro" id="IPR036013">
    <property type="entry name" value="Band_7/SPFH_dom_sf"/>
</dbReference>
<dbReference type="PANTHER" id="PTHR23222">
    <property type="entry name" value="PROHIBITIN"/>
    <property type="match status" value="1"/>
</dbReference>
<dbReference type="Gene3D" id="3.30.479.30">
    <property type="entry name" value="Band 7 domain"/>
    <property type="match status" value="1"/>
</dbReference>